<dbReference type="GO" id="GO:0006631">
    <property type="term" value="P:fatty acid metabolic process"/>
    <property type="evidence" value="ECO:0007669"/>
    <property type="project" value="InterPro"/>
</dbReference>
<feature type="domain" description="3-hydroxyacyl-CoA dehydrogenase NAD binding" evidence="4">
    <location>
        <begin position="9"/>
        <end position="187"/>
    </location>
</feature>
<comment type="similarity">
    <text evidence="1">Belongs to the 3-hydroxyacyl-CoA dehydrogenase family.</text>
</comment>
<evidence type="ECO:0000313" key="6">
    <source>
        <dbReference type="Proteomes" id="UP000594454"/>
    </source>
</evidence>
<dbReference type="GO" id="GO:0050104">
    <property type="term" value="F:L-gulonate 3-dehydrogenase activity"/>
    <property type="evidence" value="ECO:0007669"/>
    <property type="project" value="TreeGrafter"/>
</dbReference>
<accession>A0A7R8YPV7</accession>
<dbReference type="Pfam" id="PF00725">
    <property type="entry name" value="3HCDH"/>
    <property type="match status" value="1"/>
</dbReference>
<dbReference type="InterPro" id="IPR013328">
    <property type="entry name" value="6PGD_dom2"/>
</dbReference>
<dbReference type="PANTHER" id="PTHR48075:SF1">
    <property type="entry name" value="LAMBDA-CRYSTALLIN HOMOLOG"/>
    <property type="match status" value="1"/>
</dbReference>
<dbReference type="GO" id="GO:0070403">
    <property type="term" value="F:NAD+ binding"/>
    <property type="evidence" value="ECO:0007669"/>
    <property type="project" value="InterPro"/>
</dbReference>
<dbReference type="InterPro" id="IPR006108">
    <property type="entry name" value="3HC_DH_C"/>
</dbReference>
<evidence type="ECO:0000259" key="4">
    <source>
        <dbReference type="Pfam" id="PF02737"/>
    </source>
</evidence>
<name>A0A7R8YPV7_HERIL</name>
<evidence type="ECO:0000259" key="3">
    <source>
        <dbReference type="Pfam" id="PF00725"/>
    </source>
</evidence>
<keyword evidence="6" id="KW-1185">Reference proteome</keyword>
<reference evidence="5 6" key="1">
    <citation type="submission" date="2020-11" db="EMBL/GenBank/DDBJ databases">
        <authorList>
            <person name="Wallbank WR R."/>
            <person name="Pardo Diaz C."/>
            <person name="Kozak K."/>
            <person name="Martin S."/>
            <person name="Jiggins C."/>
            <person name="Moest M."/>
            <person name="Warren A I."/>
            <person name="Generalovic N T."/>
            <person name="Byers J.R.P. K."/>
            <person name="Montejo-Kovacevich G."/>
            <person name="Yen C E."/>
        </authorList>
    </citation>
    <scope>NUCLEOTIDE SEQUENCE [LARGE SCALE GENOMIC DNA]</scope>
</reference>
<dbReference type="Pfam" id="PF02737">
    <property type="entry name" value="3HCDH_N"/>
    <property type="match status" value="1"/>
</dbReference>
<dbReference type="FunCoup" id="A0A7R8YPV7">
    <property type="interactions" value="179"/>
</dbReference>
<dbReference type="Proteomes" id="UP000594454">
    <property type="component" value="Chromosome 1"/>
</dbReference>
<dbReference type="InterPro" id="IPR006176">
    <property type="entry name" value="3-OHacyl-CoA_DH_NAD-bd"/>
</dbReference>
<evidence type="ECO:0008006" key="7">
    <source>
        <dbReference type="Google" id="ProtNLM"/>
    </source>
</evidence>
<dbReference type="SUPFAM" id="SSF48179">
    <property type="entry name" value="6-phosphogluconate dehydrogenase C-terminal domain-like"/>
    <property type="match status" value="1"/>
</dbReference>
<evidence type="ECO:0000313" key="5">
    <source>
        <dbReference type="EMBL" id="CAD7077789.1"/>
    </source>
</evidence>
<dbReference type="OrthoDB" id="2021159at2759"/>
<dbReference type="InterPro" id="IPR036291">
    <property type="entry name" value="NAD(P)-bd_dom_sf"/>
</dbReference>
<dbReference type="PANTHER" id="PTHR48075">
    <property type="entry name" value="3-HYDROXYACYL-COA DEHYDROGENASE FAMILY PROTEIN"/>
    <property type="match status" value="1"/>
</dbReference>
<feature type="domain" description="3-hydroxyacyl-CoA dehydrogenase C-terminal" evidence="3">
    <location>
        <begin position="193"/>
        <end position="281"/>
    </location>
</feature>
<dbReference type="Gene3D" id="1.10.1040.10">
    <property type="entry name" value="N-(1-d-carboxylethyl)-l-norvaline Dehydrogenase, domain 2"/>
    <property type="match status" value="1"/>
</dbReference>
<dbReference type="InParanoid" id="A0A7R8YPV7"/>
<dbReference type="Gene3D" id="3.40.50.720">
    <property type="entry name" value="NAD(P)-binding Rossmann-like Domain"/>
    <property type="match status" value="1"/>
</dbReference>
<dbReference type="EMBL" id="LR899009">
    <property type="protein sequence ID" value="CAD7077789.1"/>
    <property type="molecule type" value="Genomic_DNA"/>
</dbReference>
<proteinExistence type="inferred from homology"/>
<dbReference type="FunFam" id="3.40.50.720:FF:000356">
    <property type="entry name" value="Lambda-crystallin homolog"/>
    <property type="match status" value="1"/>
</dbReference>
<organism evidence="5 6">
    <name type="scientific">Hermetia illucens</name>
    <name type="common">Black soldier fly</name>
    <dbReference type="NCBI Taxonomy" id="343691"/>
    <lineage>
        <taxon>Eukaryota</taxon>
        <taxon>Metazoa</taxon>
        <taxon>Ecdysozoa</taxon>
        <taxon>Arthropoda</taxon>
        <taxon>Hexapoda</taxon>
        <taxon>Insecta</taxon>
        <taxon>Pterygota</taxon>
        <taxon>Neoptera</taxon>
        <taxon>Endopterygota</taxon>
        <taxon>Diptera</taxon>
        <taxon>Brachycera</taxon>
        <taxon>Stratiomyomorpha</taxon>
        <taxon>Stratiomyidae</taxon>
        <taxon>Hermetiinae</taxon>
        <taxon>Hermetia</taxon>
    </lineage>
</organism>
<dbReference type="AlphaFoldDB" id="A0A7R8YPV7"/>
<protein>
    <recommendedName>
        <fullName evidence="7">Lambda-crystallin</fullName>
    </recommendedName>
</protein>
<dbReference type="InterPro" id="IPR008927">
    <property type="entry name" value="6-PGluconate_DH-like_C_sf"/>
</dbReference>
<evidence type="ECO:0000256" key="1">
    <source>
        <dbReference type="ARBA" id="ARBA00009463"/>
    </source>
</evidence>
<evidence type="ECO:0000256" key="2">
    <source>
        <dbReference type="ARBA" id="ARBA00023002"/>
    </source>
</evidence>
<dbReference type="SUPFAM" id="SSF51735">
    <property type="entry name" value="NAD(P)-binding Rossmann-fold domains"/>
    <property type="match status" value="1"/>
</dbReference>
<dbReference type="PROSITE" id="PS00067">
    <property type="entry name" value="3HCDH"/>
    <property type="match status" value="1"/>
</dbReference>
<dbReference type="OMA" id="RDNCLTH"/>
<dbReference type="InterPro" id="IPR006180">
    <property type="entry name" value="3-OHacyl-CoA_DH_CS"/>
</dbReference>
<keyword evidence="2" id="KW-0560">Oxidoreductase</keyword>
<sequence length="320" mass="35439">MASKARTEKVGIIGSGLIGRSWAMLFASVGYQVSLYDIIPEQVSNALKNTEIELKNLEKNGLLRGHLNAQQQVDCISGTSSLEELVKDAIFIQECVPENLDLKKKVYSSLDAVVGNNTILSSSTSTFLPSKFSEGLKHQSQVVVAHPVNPPYYVPLVEIVPAPWTKPEVVTKTRAIMEEIGQKPVSLSRELEGFALNRIQYAIINEVWRLVVDGILDVKDIDSVMSDGLGMRYAFLGTLETCHLNAEGMANYCERYAKTIYAVSETMGPIPKMEGATAAKISKDLEALCPLDKLQSRREWRDACLTKLSILKKEMESKKK</sequence>
<gene>
    <name evidence="5" type="ORF">HERILL_LOCUS1102</name>
</gene>